<comment type="caution">
    <text evidence="1">The sequence shown here is derived from an EMBL/GenBank/DDBJ whole genome shotgun (WGS) entry which is preliminary data.</text>
</comment>
<sequence>MFTLLLLKISYLVFLLIANLSFAFHQMSIFEQLFINNQVSSLPNNQMNRKKLCLSNPNQTYRKQDLTIALFVE</sequence>
<organism evidence="1 2">
    <name type="scientific">Brachionus plicatilis</name>
    <name type="common">Marine rotifer</name>
    <name type="synonym">Brachionus muelleri</name>
    <dbReference type="NCBI Taxonomy" id="10195"/>
    <lineage>
        <taxon>Eukaryota</taxon>
        <taxon>Metazoa</taxon>
        <taxon>Spiralia</taxon>
        <taxon>Gnathifera</taxon>
        <taxon>Rotifera</taxon>
        <taxon>Eurotatoria</taxon>
        <taxon>Monogononta</taxon>
        <taxon>Pseudotrocha</taxon>
        <taxon>Ploima</taxon>
        <taxon>Brachionidae</taxon>
        <taxon>Brachionus</taxon>
    </lineage>
</organism>
<dbReference type="EMBL" id="REGN01002888">
    <property type="protein sequence ID" value="RNA25678.1"/>
    <property type="molecule type" value="Genomic_DNA"/>
</dbReference>
<keyword evidence="2" id="KW-1185">Reference proteome</keyword>
<protein>
    <submittedName>
        <fullName evidence="1">Uncharacterized protein</fullName>
    </submittedName>
</protein>
<name>A0A3M7RQW5_BRAPC</name>
<accession>A0A3M7RQW5</accession>
<dbReference type="Proteomes" id="UP000276133">
    <property type="component" value="Unassembled WGS sequence"/>
</dbReference>
<dbReference type="AlphaFoldDB" id="A0A3M7RQW5"/>
<evidence type="ECO:0000313" key="2">
    <source>
        <dbReference type="Proteomes" id="UP000276133"/>
    </source>
</evidence>
<gene>
    <name evidence="1" type="ORF">BpHYR1_017076</name>
</gene>
<reference evidence="1 2" key="1">
    <citation type="journal article" date="2018" name="Sci. Rep.">
        <title>Genomic signatures of local adaptation to the degree of environmental predictability in rotifers.</title>
        <authorList>
            <person name="Franch-Gras L."/>
            <person name="Hahn C."/>
            <person name="Garcia-Roger E.M."/>
            <person name="Carmona M.J."/>
            <person name="Serra M."/>
            <person name="Gomez A."/>
        </authorList>
    </citation>
    <scope>NUCLEOTIDE SEQUENCE [LARGE SCALE GENOMIC DNA]</scope>
    <source>
        <strain evidence="1">HYR1</strain>
    </source>
</reference>
<proteinExistence type="predicted"/>
<evidence type="ECO:0000313" key="1">
    <source>
        <dbReference type="EMBL" id="RNA25678.1"/>
    </source>
</evidence>